<feature type="coiled-coil region" evidence="1">
    <location>
        <begin position="57"/>
        <end position="91"/>
    </location>
</feature>
<evidence type="ECO:0000256" key="1">
    <source>
        <dbReference type="SAM" id="Coils"/>
    </source>
</evidence>
<name>A0A060RPJ0_PLARE</name>
<dbReference type="EMBL" id="HG810767">
    <property type="protein sequence ID" value="CDO63252.1"/>
    <property type="molecule type" value="Genomic_DNA"/>
</dbReference>
<reference evidence="2" key="2">
    <citation type="submission" date="2014-05" db="EMBL/GenBank/DDBJ databases">
        <title>The genome sequences of chimpanzee malaria parasites reveal the path to human adaptation.</title>
        <authorList>
            <person name="Otto T.D."/>
            <person name="Rayner J.C."/>
            <person name="Boehme U."/>
            <person name="Pain A."/>
            <person name="Spottiswoode N."/>
            <person name="Sanders M."/>
            <person name="Quail M."/>
            <person name="Ollomo B."/>
            <person name="Renaud F."/>
            <person name="Thomas A.W."/>
            <person name="Prugnolle F."/>
            <person name="Conway D.J."/>
            <person name="Newbold C."/>
            <person name="Berriman M."/>
        </authorList>
    </citation>
    <scope>NUCLEOTIDE SEQUENCE [LARGE SCALE GENOMIC DNA]</scope>
    <source>
        <strain evidence="2">CDC</strain>
    </source>
</reference>
<evidence type="ECO:0000313" key="3">
    <source>
        <dbReference type="EMBL" id="SOV77408.1"/>
    </source>
</evidence>
<evidence type="ECO:0000313" key="2">
    <source>
        <dbReference type="EMBL" id="CDO63252.1"/>
    </source>
</evidence>
<accession>A0A060RPJ0</accession>
<keyword evidence="1" id="KW-0175">Coiled coil</keyword>
<reference evidence="2" key="1">
    <citation type="submission" date="2014-01" db="EMBL/GenBank/DDBJ databases">
        <authorList>
            <person name="Aslett M."/>
        </authorList>
    </citation>
    <scope>NUCLEOTIDE SEQUENCE</scope>
    <source>
        <strain evidence="2">CDC</strain>
    </source>
</reference>
<gene>
    <name evidence="2" type="ORF">PRCDC_0605000</name>
    <name evidence="3" type="ORF">PRG01_0605900</name>
</gene>
<dbReference type="VEuPathDB" id="PlasmoDB:PRG01_0605900"/>
<evidence type="ECO:0000313" key="5">
    <source>
        <dbReference type="Proteomes" id="UP000240500"/>
    </source>
</evidence>
<sequence>MMDIAIFENDKNLSLNGINKLVEDVYNDNLNFLLKKNKNELEKSYIDPFSSKIEDLISSVDEEANILYKEKDEMKQNFQNIAMQLKNVKKSIKKTEDYIGKNMNGEIIENSYKTLENIKKDIDNL</sequence>
<dbReference type="AlphaFoldDB" id="A0A060RPJ0"/>
<dbReference type="OrthoDB" id="376134at2759"/>
<keyword evidence="4" id="KW-1185">Reference proteome</keyword>
<protein>
    <submittedName>
        <fullName evidence="2">Uncharacterized protein</fullName>
    </submittedName>
</protein>
<dbReference type="VEuPathDB" id="PlasmoDB:PRCDC_0605000"/>
<dbReference type="EMBL" id="LT969569">
    <property type="protein sequence ID" value="SOV77408.1"/>
    <property type="molecule type" value="Genomic_DNA"/>
</dbReference>
<proteinExistence type="predicted"/>
<reference evidence="3 5" key="3">
    <citation type="submission" date="2016-09" db="EMBL/GenBank/DDBJ databases">
        <authorList>
            <consortium name="Pathogen Informatics"/>
        </authorList>
    </citation>
    <scope>NUCLEOTIDE SEQUENCE [LARGE SCALE GENOMIC DNA]</scope>
</reference>
<dbReference type="Proteomes" id="UP000240500">
    <property type="component" value="Chromosome 6"/>
</dbReference>
<evidence type="ECO:0000313" key="4">
    <source>
        <dbReference type="Proteomes" id="UP000027581"/>
    </source>
</evidence>
<organism evidence="2 4">
    <name type="scientific">Plasmodium reichenowi</name>
    <dbReference type="NCBI Taxonomy" id="5854"/>
    <lineage>
        <taxon>Eukaryota</taxon>
        <taxon>Sar</taxon>
        <taxon>Alveolata</taxon>
        <taxon>Apicomplexa</taxon>
        <taxon>Aconoidasida</taxon>
        <taxon>Haemosporida</taxon>
        <taxon>Plasmodiidae</taxon>
        <taxon>Plasmodium</taxon>
        <taxon>Plasmodium (Laverania)</taxon>
    </lineage>
</organism>
<dbReference type="Proteomes" id="UP000027581">
    <property type="component" value="Unassembled WGS sequence"/>
</dbReference>